<accession>A7UVS8</accession>
<feature type="transmembrane region" description="Helical" evidence="2">
    <location>
        <begin position="51"/>
        <end position="70"/>
    </location>
</feature>
<dbReference type="PaxDb" id="5141-EFNCRP00000000416"/>
<organism evidence="3 4">
    <name type="scientific">Neurospora crassa (strain ATCC 24698 / 74-OR23-1A / CBS 708.71 / DSM 1257 / FGSC 987)</name>
    <dbReference type="NCBI Taxonomy" id="367110"/>
    <lineage>
        <taxon>Eukaryota</taxon>
        <taxon>Fungi</taxon>
        <taxon>Dikarya</taxon>
        <taxon>Ascomycota</taxon>
        <taxon>Pezizomycotina</taxon>
        <taxon>Sordariomycetes</taxon>
        <taxon>Sordariomycetidae</taxon>
        <taxon>Sordariales</taxon>
        <taxon>Sordariaceae</taxon>
        <taxon>Neurospora</taxon>
    </lineage>
</organism>
<protein>
    <submittedName>
        <fullName evidence="3">Uncharacterized protein</fullName>
    </submittedName>
</protein>
<evidence type="ECO:0000256" key="1">
    <source>
        <dbReference type="SAM" id="MobiDB-lite"/>
    </source>
</evidence>
<feature type="region of interest" description="Disordered" evidence="1">
    <location>
        <begin position="91"/>
        <end position="136"/>
    </location>
</feature>
<sequence length="136" mass="15090">MWVGNSELSVERRTTFVPEPARLATTTEYGCNRISTHHRHVVRSSSQIFEASLLLLFLCGLCGLCLSGMVRRTWKLRRIYVWVEAGPSELGAMTPTSDGGNGAAADTPMKWEMDPLARARSRPALNTQNHCGSQKK</sequence>
<reference evidence="3 4" key="1">
    <citation type="journal article" date="2003" name="Nature">
        <title>The genome sequence of the filamentous fungus Neurospora crassa.</title>
        <authorList>
            <person name="Galagan J.E."/>
            <person name="Calvo S.E."/>
            <person name="Borkovich K.A."/>
            <person name="Selker E.U."/>
            <person name="Read N.D."/>
            <person name="Jaffe D."/>
            <person name="FitzHugh W."/>
            <person name="Ma L.J."/>
            <person name="Smirnov S."/>
            <person name="Purcell S."/>
            <person name="Rehman B."/>
            <person name="Elkins T."/>
            <person name="Engels R."/>
            <person name="Wang S."/>
            <person name="Nielsen C.B."/>
            <person name="Butler J."/>
            <person name="Endrizzi M."/>
            <person name="Qui D."/>
            <person name="Ianakiev P."/>
            <person name="Bell-Pedersen D."/>
            <person name="Nelson M.A."/>
            <person name="Werner-Washburne M."/>
            <person name="Selitrennikoff C.P."/>
            <person name="Kinsey J.A."/>
            <person name="Braun E.L."/>
            <person name="Zelter A."/>
            <person name="Schulte U."/>
            <person name="Kothe G.O."/>
            <person name="Jedd G."/>
            <person name="Mewes W."/>
            <person name="Staben C."/>
            <person name="Marcotte E."/>
            <person name="Greenberg D."/>
            <person name="Roy A."/>
            <person name="Foley K."/>
            <person name="Naylor J."/>
            <person name="Stange-Thomann N."/>
            <person name="Barrett R."/>
            <person name="Gnerre S."/>
            <person name="Kamal M."/>
            <person name="Kamvysselis M."/>
            <person name="Mauceli E."/>
            <person name="Bielke C."/>
            <person name="Rudd S."/>
            <person name="Frishman D."/>
            <person name="Krystofova S."/>
            <person name="Rasmussen C."/>
            <person name="Metzenberg R.L."/>
            <person name="Perkins D.D."/>
            <person name="Kroken S."/>
            <person name="Cogoni C."/>
            <person name="Macino G."/>
            <person name="Catcheside D."/>
            <person name="Li W."/>
            <person name="Pratt R.J."/>
            <person name="Osmani S.A."/>
            <person name="DeSouza C.P."/>
            <person name="Glass L."/>
            <person name="Orbach M.J."/>
            <person name="Berglund J.A."/>
            <person name="Voelker R."/>
            <person name="Yarden O."/>
            <person name="Plamann M."/>
            <person name="Seiler S."/>
            <person name="Dunlap J."/>
            <person name="Radford A."/>
            <person name="Aramayo R."/>
            <person name="Natvig D.O."/>
            <person name="Alex L.A."/>
            <person name="Mannhaupt G."/>
            <person name="Ebbole D.J."/>
            <person name="Freitag M."/>
            <person name="Paulsen I."/>
            <person name="Sachs M.S."/>
            <person name="Lander E.S."/>
            <person name="Nusbaum C."/>
            <person name="Birren B."/>
        </authorList>
    </citation>
    <scope>NUCLEOTIDE SEQUENCE [LARGE SCALE GENOMIC DNA]</scope>
    <source>
        <strain evidence="4">ATCC 24698 / 74-OR23-1A / CBS 708.71 / DSM 1257 / FGSC 987</strain>
    </source>
</reference>
<dbReference type="AlphaFoldDB" id="A7UVS8"/>
<evidence type="ECO:0000256" key="2">
    <source>
        <dbReference type="SAM" id="Phobius"/>
    </source>
</evidence>
<dbReference type="VEuPathDB" id="FungiDB:NCU10301"/>
<keyword evidence="4" id="KW-1185">Reference proteome</keyword>
<keyword evidence="2" id="KW-0472">Membrane</keyword>
<feature type="compositionally biased region" description="Polar residues" evidence="1">
    <location>
        <begin position="124"/>
        <end position="136"/>
    </location>
</feature>
<dbReference type="RefSeq" id="XP_001728489.1">
    <property type="nucleotide sequence ID" value="XM_001728437.2"/>
</dbReference>
<dbReference type="GeneID" id="5847868"/>
<keyword evidence="2" id="KW-1133">Transmembrane helix</keyword>
<dbReference type="KEGG" id="ncr:NCU10301"/>
<evidence type="ECO:0000313" key="3">
    <source>
        <dbReference type="EMBL" id="EDO65398.1"/>
    </source>
</evidence>
<gene>
    <name evidence="3" type="ORF">NCU10301</name>
</gene>
<dbReference type="HOGENOM" id="CLU_1982189_0_0_1"/>
<proteinExistence type="predicted"/>
<evidence type="ECO:0000313" key="4">
    <source>
        <dbReference type="Proteomes" id="UP000001805"/>
    </source>
</evidence>
<keyword evidence="2" id="KW-0812">Transmembrane</keyword>
<dbReference type="InParanoid" id="A7UVS8"/>
<dbReference type="EMBL" id="CM002238">
    <property type="protein sequence ID" value="EDO65398.1"/>
    <property type="molecule type" value="Genomic_DNA"/>
</dbReference>
<dbReference type="Proteomes" id="UP000001805">
    <property type="component" value="Chromosome 3, Linkage Group III"/>
</dbReference>
<name>A7UVS8_NEUCR</name>